<sequence>MRVFANEQAIYQRVDSHRHSLTLNTYNPRGVKESPVRFQALRGERAYEPSENRWSSPCMDTRNTRGVISSTISTSWVAIGCLTEVEWGDEGGPCFGQLDCSTKTGQLKYHTVTEFRREVTALADVFL</sequence>
<keyword evidence="2" id="KW-1185">Reference proteome</keyword>
<reference evidence="1 2" key="1">
    <citation type="journal article" date="2019" name="Commun. Biol.">
        <title>The bagworm genome reveals a unique fibroin gene that provides high tensile strength.</title>
        <authorList>
            <person name="Kono N."/>
            <person name="Nakamura H."/>
            <person name="Ohtoshi R."/>
            <person name="Tomita M."/>
            <person name="Numata K."/>
            <person name="Arakawa K."/>
        </authorList>
    </citation>
    <scope>NUCLEOTIDE SEQUENCE [LARGE SCALE GENOMIC DNA]</scope>
</reference>
<evidence type="ECO:0000313" key="1">
    <source>
        <dbReference type="EMBL" id="GBP11835.1"/>
    </source>
</evidence>
<organism evidence="1 2">
    <name type="scientific">Eumeta variegata</name>
    <name type="common">Bagworm moth</name>
    <name type="synonym">Eumeta japonica</name>
    <dbReference type="NCBI Taxonomy" id="151549"/>
    <lineage>
        <taxon>Eukaryota</taxon>
        <taxon>Metazoa</taxon>
        <taxon>Ecdysozoa</taxon>
        <taxon>Arthropoda</taxon>
        <taxon>Hexapoda</taxon>
        <taxon>Insecta</taxon>
        <taxon>Pterygota</taxon>
        <taxon>Neoptera</taxon>
        <taxon>Endopterygota</taxon>
        <taxon>Lepidoptera</taxon>
        <taxon>Glossata</taxon>
        <taxon>Ditrysia</taxon>
        <taxon>Tineoidea</taxon>
        <taxon>Psychidae</taxon>
        <taxon>Oiketicinae</taxon>
        <taxon>Eumeta</taxon>
    </lineage>
</organism>
<evidence type="ECO:0000313" key="2">
    <source>
        <dbReference type="Proteomes" id="UP000299102"/>
    </source>
</evidence>
<proteinExistence type="predicted"/>
<name>A0A4C1TCJ9_EUMVA</name>
<dbReference type="EMBL" id="BGZK01000048">
    <property type="protein sequence ID" value="GBP11835.1"/>
    <property type="molecule type" value="Genomic_DNA"/>
</dbReference>
<comment type="caution">
    <text evidence="1">The sequence shown here is derived from an EMBL/GenBank/DDBJ whole genome shotgun (WGS) entry which is preliminary data.</text>
</comment>
<protein>
    <submittedName>
        <fullName evidence="1">Uncharacterized protein</fullName>
    </submittedName>
</protein>
<gene>
    <name evidence="1" type="ORF">EVAR_74484_1</name>
</gene>
<dbReference type="AlphaFoldDB" id="A0A4C1TCJ9"/>
<dbReference type="Proteomes" id="UP000299102">
    <property type="component" value="Unassembled WGS sequence"/>
</dbReference>
<accession>A0A4C1TCJ9</accession>